<evidence type="ECO:0000313" key="4">
    <source>
        <dbReference type="Proteomes" id="UP000232875"/>
    </source>
</evidence>
<gene>
    <name evidence="3" type="ORF">MVES_001301</name>
</gene>
<dbReference type="EMBL" id="KZ454988">
    <property type="protein sequence ID" value="PKI85279.1"/>
    <property type="molecule type" value="Genomic_DNA"/>
</dbReference>
<evidence type="ECO:0000256" key="1">
    <source>
        <dbReference type="ARBA" id="ARBA00007673"/>
    </source>
</evidence>
<evidence type="ECO:0000313" key="3">
    <source>
        <dbReference type="EMBL" id="PKI85279.1"/>
    </source>
</evidence>
<keyword evidence="2" id="KW-0413">Isomerase</keyword>
<sequence length="426" mass="43772">MHVPAAFYRGGTSRGLFFRAADLAPFQPSVRDQIICTAMGSPDPDRRQIDGLGGGVSSLSKTAVLSAPGVGLYNRVLAELGSAWGLPGKPFVDDQAMASDPKTGWDVVYRFGQVPIAQGTTVDWSSTCGNLLSAVALYAVQMRIMRQENIAQRAAELGAEHTFRLPIRIMMASPGTRALVYVPMIRRDTRHGAVWMLSEVDDTAIAGVPGKAPGITVEMALEASPLPTGNVRDTVDVDGRTIPVTVIDAGLPTVFVHAADLGASSAQMAGPAAALDTDRALHARIESVRQQAARLTPALAAGLCLSAPKVCLVHPRAPYTTSGGVAIAAEDMDVLVRAVSVGDAHRSIPATALSAFAVGAALADSVVAQAMAQGGAVCAPPAANLRSIKIGQPAGTSTAIAKLGAQGPEAIVCAAIGGSALGSYVQ</sequence>
<evidence type="ECO:0000256" key="2">
    <source>
        <dbReference type="ARBA" id="ARBA00023235"/>
    </source>
</evidence>
<dbReference type="Proteomes" id="UP000232875">
    <property type="component" value="Unassembled WGS sequence"/>
</dbReference>
<dbReference type="STRING" id="2020962.A0A2N1JFH1"/>
<dbReference type="OrthoDB" id="10267539at2759"/>
<organism evidence="3 4">
    <name type="scientific">Malassezia vespertilionis</name>
    <dbReference type="NCBI Taxonomy" id="2020962"/>
    <lineage>
        <taxon>Eukaryota</taxon>
        <taxon>Fungi</taxon>
        <taxon>Dikarya</taxon>
        <taxon>Basidiomycota</taxon>
        <taxon>Ustilaginomycotina</taxon>
        <taxon>Malasseziomycetes</taxon>
        <taxon>Malasseziales</taxon>
        <taxon>Malasseziaceae</taxon>
        <taxon>Malassezia</taxon>
    </lineage>
</organism>
<dbReference type="InterPro" id="IPR007400">
    <property type="entry name" value="PrpF-like"/>
</dbReference>
<dbReference type="Pfam" id="PF04303">
    <property type="entry name" value="PrpF"/>
    <property type="match status" value="2"/>
</dbReference>
<evidence type="ECO:0008006" key="5">
    <source>
        <dbReference type="Google" id="ProtNLM"/>
    </source>
</evidence>
<proteinExistence type="inferred from homology"/>
<keyword evidence="4" id="KW-1185">Reference proteome</keyword>
<reference evidence="3 4" key="1">
    <citation type="submission" date="2017-10" db="EMBL/GenBank/DDBJ databases">
        <title>A novel species of cold-tolerant Malassezia isolated from bats.</title>
        <authorList>
            <person name="Lorch J.M."/>
            <person name="Palmer J.M."/>
            <person name="Vanderwolf K.J."/>
            <person name="Schmidt K.Z."/>
            <person name="Verant M.L."/>
            <person name="Weller T.J."/>
            <person name="Blehert D.S."/>
        </authorList>
    </citation>
    <scope>NUCLEOTIDE SEQUENCE [LARGE SCALE GENOMIC DNA]</scope>
    <source>
        <strain evidence="3 4">NWHC:44797-103</strain>
    </source>
</reference>
<dbReference type="PANTHER" id="PTHR43709:SF2">
    <property type="entry name" value="DUF453 DOMAIN PROTEIN (AFU_ORTHOLOGUE AFUA_6G00360)"/>
    <property type="match status" value="1"/>
</dbReference>
<name>A0A2N1JFH1_9BASI</name>
<dbReference type="SUPFAM" id="SSF54506">
    <property type="entry name" value="Diaminopimelate epimerase-like"/>
    <property type="match status" value="2"/>
</dbReference>
<accession>A0A2N1JFH1</accession>
<dbReference type="Gene3D" id="3.10.310.10">
    <property type="entry name" value="Diaminopimelate Epimerase, Chain A, domain 1"/>
    <property type="match status" value="2"/>
</dbReference>
<dbReference type="AlphaFoldDB" id="A0A2N1JFH1"/>
<comment type="similarity">
    <text evidence="1">Belongs to the PrpF family.</text>
</comment>
<dbReference type="PANTHER" id="PTHR43709">
    <property type="entry name" value="ACONITATE ISOMERASE-RELATED"/>
    <property type="match status" value="1"/>
</dbReference>
<dbReference type="GO" id="GO:0016853">
    <property type="term" value="F:isomerase activity"/>
    <property type="evidence" value="ECO:0007669"/>
    <property type="project" value="UniProtKB-KW"/>
</dbReference>
<protein>
    <recommendedName>
        <fullName evidence="5">PrpF protein</fullName>
    </recommendedName>
</protein>